<comment type="caution">
    <text evidence="2">The sequence shown here is derived from an EMBL/GenBank/DDBJ whole genome shotgun (WGS) entry which is preliminary data.</text>
</comment>
<evidence type="ECO:0000259" key="1">
    <source>
        <dbReference type="Pfam" id="PF00085"/>
    </source>
</evidence>
<dbReference type="CDD" id="cd02947">
    <property type="entry name" value="TRX_family"/>
    <property type="match status" value="1"/>
</dbReference>
<dbReference type="Gene3D" id="3.40.30.10">
    <property type="entry name" value="Glutaredoxin"/>
    <property type="match status" value="1"/>
</dbReference>
<proteinExistence type="predicted"/>
<protein>
    <submittedName>
        <fullName evidence="2">Thiol reductase thioredoxin</fullName>
    </submittedName>
</protein>
<keyword evidence="3" id="KW-1185">Reference proteome</keyword>
<name>A0A7X2LZS3_9BACI</name>
<organism evidence="2 3">
    <name type="scientific">Metabacillus lacus</name>
    <dbReference type="NCBI Taxonomy" id="1983721"/>
    <lineage>
        <taxon>Bacteria</taxon>
        <taxon>Bacillati</taxon>
        <taxon>Bacillota</taxon>
        <taxon>Bacilli</taxon>
        <taxon>Bacillales</taxon>
        <taxon>Bacillaceae</taxon>
        <taxon>Metabacillus</taxon>
    </lineage>
</organism>
<reference evidence="2 3" key="1">
    <citation type="submission" date="2019-11" db="EMBL/GenBank/DDBJ databases">
        <title>Bacillus lacus genome.</title>
        <authorList>
            <person name="Allen C.J."/>
            <person name="Newman J.D."/>
        </authorList>
    </citation>
    <scope>NUCLEOTIDE SEQUENCE [LARGE SCALE GENOMIC DNA]</scope>
    <source>
        <strain evidence="2 3">KCTC 33946</strain>
    </source>
</reference>
<sequence length="102" mass="11709">MKELTQPEIAAHMDDEVFFLYLFAPMCGTCQLAKKMLLVVEEMQKDTNLYSSNLNYLPNEAKQWEIESVPCLLIFHSGAIVKKIYAFHSIQHLSEIISQQTA</sequence>
<accession>A0A7X2LZS3</accession>
<feature type="domain" description="Thioredoxin" evidence="1">
    <location>
        <begin position="14"/>
        <end position="97"/>
    </location>
</feature>
<gene>
    <name evidence="2" type="ORF">GJU40_07520</name>
</gene>
<dbReference type="Pfam" id="PF00085">
    <property type="entry name" value="Thioredoxin"/>
    <property type="match status" value="1"/>
</dbReference>
<dbReference type="SUPFAM" id="SSF52833">
    <property type="entry name" value="Thioredoxin-like"/>
    <property type="match status" value="1"/>
</dbReference>
<dbReference type="AlphaFoldDB" id="A0A7X2LZS3"/>
<dbReference type="OrthoDB" id="5784238at2"/>
<dbReference type="RefSeq" id="WP_154307160.1">
    <property type="nucleotide sequence ID" value="NZ_WKKI01000010.1"/>
</dbReference>
<evidence type="ECO:0000313" key="2">
    <source>
        <dbReference type="EMBL" id="MRX72019.1"/>
    </source>
</evidence>
<dbReference type="Proteomes" id="UP000448867">
    <property type="component" value="Unassembled WGS sequence"/>
</dbReference>
<dbReference type="InterPro" id="IPR036249">
    <property type="entry name" value="Thioredoxin-like_sf"/>
</dbReference>
<dbReference type="EMBL" id="WKKI01000010">
    <property type="protein sequence ID" value="MRX72019.1"/>
    <property type="molecule type" value="Genomic_DNA"/>
</dbReference>
<evidence type="ECO:0000313" key="3">
    <source>
        <dbReference type="Proteomes" id="UP000448867"/>
    </source>
</evidence>
<dbReference type="InterPro" id="IPR013766">
    <property type="entry name" value="Thioredoxin_domain"/>
</dbReference>